<evidence type="ECO:0000256" key="1">
    <source>
        <dbReference type="SAM" id="SignalP"/>
    </source>
</evidence>
<dbReference type="Proteomes" id="UP000245591">
    <property type="component" value="Unassembled WGS sequence"/>
</dbReference>
<proteinExistence type="predicted"/>
<reference evidence="2 3" key="1">
    <citation type="journal article" date="2018" name="MBio">
        <title>Comparative Genomics Reveals the Core Gene Toolbox for the Fungus-Insect Symbiosis.</title>
        <authorList>
            <person name="Wang Y."/>
            <person name="Stata M."/>
            <person name="Wang W."/>
            <person name="Stajich J.E."/>
            <person name="White M.M."/>
            <person name="Moncalvo J.M."/>
        </authorList>
    </citation>
    <scope>NUCLEOTIDE SEQUENCE [LARGE SCALE GENOMIC DNA]</scope>
    <source>
        <strain evidence="2 3">AUS-126-30</strain>
    </source>
</reference>
<organism evidence="2 3">
    <name type="scientific">Smittium angustum</name>
    <dbReference type="NCBI Taxonomy" id="133377"/>
    <lineage>
        <taxon>Eukaryota</taxon>
        <taxon>Fungi</taxon>
        <taxon>Fungi incertae sedis</taxon>
        <taxon>Zoopagomycota</taxon>
        <taxon>Kickxellomycotina</taxon>
        <taxon>Harpellomycetes</taxon>
        <taxon>Harpellales</taxon>
        <taxon>Legeriomycetaceae</taxon>
        <taxon>Smittium</taxon>
    </lineage>
</organism>
<keyword evidence="1" id="KW-0732">Signal</keyword>
<evidence type="ECO:0000313" key="2">
    <source>
        <dbReference type="EMBL" id="PWA02209.1"/>
    </source>
</evidence>
<feature type="chain" id="PRO_5015420187" description="DDE Tnp4 domain-containing protein" evidence="1">
    <location>
        <begin position="23"/>
        <end position="127"/>
    </location>
</feature>
<keyword evidence="3" id="KW-1185">Reference proteome</keyword>
<dbReference type="AlphaFoldDB" id="A0A2U1JB27"/>
<accession>A0A2U1JB27</accession>
<protein>
    <recommendedName>
        <fullName evidence="4">DDE Tnp4 domain-containing protein</fullName>
    </recommendedName>
</protein>
<evidence type="ECO:0000313" key="3">
    <source>
        <dbReference type="Proteomes" id="UP000245591"/>
    </source>
</evidence>
<gene>
    <name evidence="2" type="ORF">BB558_001657</name>
</gene>
<comment type="caution">
    <text evidence="2">The sequence shown here is derived from an EMBL/GenBank/DDBJ whole genome shotgun (WGS) entry which is preliminary data.</text>
</comment>
<name>A0A2U1JB27_SMIAN</name>
<evidence type="ECO:0008006" key="4">
    <source>
        <dbReference type="Google" id="ProtNLM"/>
    </source>
</evidence>
<dbReference type="EMBL" id="MBFU01000095">
    <property type="protein sequence ID" value="PWA02209.1"/>
    <property type="molecule type" value="Genomic_DNA"/>
</dbReference>
<sequence>MEWLLTIFLKLRLLLIHQFRSAQDLPQTSETQRFFSQENTKKYFVKREFAHLPDGRVAFMSPIRYGPVHDFHIFLSRRKIYGQFLMKSPHELSSNESQHWPIIADMRYIGINGYLPDIIPTKGNNLC</sequence>
<feature type="signal peptide" evidence="1">
    <location>
        <begin position="1"/>
        <end position="22"/>
    </location>
</feature>